<evidence type="ECO:0000259" key="5">
    <source>
        <dbReference type="PROSITE" id="PS50234"/>
    </source>
</evidence>
<dbReference type="EMBL" id="KB301531">
    <property type="protein sequence ID" value="ELU05406.1"/>
    <property type="molecule type" value="Genomic_DNA"/>
</dbReference>
<reference evidence="6 8" key="2">
    <citation type="journal article" date="2013" name="Nature">
        <title>Insights into bilaterian evolution from three spiralian genomes.</title>
        <authorList>
            <person name="Simakov O."/>
            <person name="Marletaz F."/>
            <person name="Cho S.J."/>
            <person name="Edsinger-Gonzales E."/>
            <person name="Havlak P."/>
            <person name="Hellsten U."/>
            <person name="Kuo D.H."/>
            <person name="Larsson T."/>
            <person name="Lv J."/>
            <person name="Arendt D."/>
            <person name="Savage R."/>
            <person name="Osoegawa K."/>
            <person name="de Jong P."/>
            <person name="Grimwood J."/>
            <person name="Chapman J.A."/>
            <person name="Shapiro H."/>
            <person name="Aerts A."/>
            <person name="Otillar R.P."/>
            <person name="Terry A.Y."/>
            <person name="Boore J.L."/>
            <person name="Grigoriev I.V."/>
            <person name="Lindberg D.R."/>
            <person name="Seaver E.C."/>
            <person name="Weisblat D.A."/>
            <person name="Putnam N.H."/>
            <person name="Rokhsar D.S."/>
        </authorList>
    </citation>
    <scope>NUCLEOTIDE SEQUENCE</scope>
    <source>
        <strain evidence="6 8">I ESC-2004</strain>
    </source>
</reference>
<dbReference type="CDD" id="cd17039">
    <property type="entry name" value="Ubl_ubiquitin_like"/>
    <property type="match status" value="2"/>
</dbReference>
<evidence type="ECO:0008006" key="9">
    <source>
        <dbReference type="Google" id="ProtNLM"/>
    </source>
</evidence>
<dbReference type="InterPro" id="IPR036465">
    <property type="entry name" value="vWFA_dom_sf"/>
</dbReference>
<dbReference type="PROSITE" id="PS50234">
    <property type="entry name" value="VWFA"/>
    <property type="match status" value="1"/>
</dbReference>
<dbReference type="SMART" id="SM00213">
    <property type="entry name" value="UBQ"/>
    <property type="match status" value="2"/>
</dbReference>
<dbReference type="PANTHER" id="PTHR47824">
    <property type="entry name" value="UBIQUITIN-LIKE DOMAIN-CONTAINING PROTEIN"/>
    <property type="match status" value="1"/>
</dbReference>
<keyword evidence="3" id="KW-0732">Signal</keyword>
<dbReference type="AlphaFoldDB" id="R7UPP6"/>
<dbReference type="HOGENOM" id="CLU_542107_0_0_1"/>
<reference evidence="8" key="1">
    <citation type="submission" date="2012-12" db="EMBL/GenBank/DDBJ databases">
        <authorList>
            <person name="Hellsten U."/>
            <person name="Grimwood J."/>
            <person name="Chapman J.A."/>
            <person name="Shapiro H."/>
            <person name="Aerts A."/>
            <person name="Otillar R.P."/>
            <person name="Terry A.Y."/>
            <person name="Boore J.L."/>
            <person name="Simakov O."/>
            <person name="Marletaz F."/>
            <person name="Cho S.-J."/>
            <person name="Edsinger-Gonzales E."/>
            <person name="Havlak P."/>
            <person name="Kuo D.-H."/>
            <person name="Larsson T."/>
            <person name="Lv J."/>
            <person name="Arendt D."/>
            <person name="Savage R."/>
            <person name="Osoegawa K."/>
            <person name="de Jong P."/>
            <person name="Lindberg D.R."/>
            <person name="Seaver E.C."/>
            <person name="Weisblat D.A."/>
            <person name="Putnam N.H."/>
            <person name="Grigoriev I.V."/>
            <person name="Rokhsar D.S."/>
        </authorList>
    </citation>
    <scope>NUCLEOTIDE SEQUENCE</scope>
    <source>
        <strain evidence="8">I ESC-2004</strain>
    </source>
</reference>
<evidence type="ECO:0000313" key="8">
    <source>
        <dbReference type="Proteomes" id="UP000014760"/>
    </source>
</evidence>
<reference evidence="7" key="3">
    <citation type="submission" date="2015-06" db="UniProtKB">
        <authorList>
            <consortium name="EnsemblMetazoa"/>
        </authorList>
    </citation>
    <scope>IDENTIFICATION</scope>
</reference>
<dbReference type="SUPFAM" id="SSF53300">
    <property type="entry name" value="vWA-like"/>
    <property type="match status" value="1"/>
</dbReference>
<dbReference type="SMART" id="SM00327">
    <property type="entry name" value="VWA"/>
    <property type="match status" value="1"/>
</dbReference>
<keyword evidence="8" id="KW-1185">Reference proteome</keyword>
<dbReference type="Gene3D" id="3.10.20.90">
    <property type="entry name" value="Phosphatidylinositol 3-kinase Catalytic Subunit, Chain A, domain 1"/>
    <property type="match status" value="2"/>
</dbReference>
<sequence length="503" mass="57061">MPEFSFKKSSSKMEDDNLEVLVKFQTGPVHSFSMTPCDTIRNVCRELAAKLDVPEERLRISFTGKVLQKNNSLGYLGVRPETILKAEIIECKMLKLSIQRNDQETDFNVEIENFSPVRFIKNQIEATTGIVIAKQVLKLNGAVLKNDEMILMEAGIKNNSNITLTVESDINAREIAAENDKVDDNDDLADAEKEELLKSFRADGQRVEVVFCFDTTGSMYPCLEKVRENLRSTITRLLESIPDIRIGIMAHGDYCDYRNYVTKHIDLTTNINALVEFVETVGSTGGGDAPECYEWALRKAQGLDWAEDSAKAFVLIGDALPHPASFTDQNVNWRSEVDVLAGMAVKVYGIQALNNSSAKPFYQEIARRTGGAYVSFKNFSVITEMFLAVCYREVSDEHYDQFCEDIMETKENGTVMEDIRDVLQQLKTPAVEDTVEPQQEEDWWQPPYFSHPVYKYNQESDSWTSATHSSGIIAKETARRESGKRKPKRNIRGYDAWYKCIVM</sequence>
<dbReference type="Pfam" id="PF00240">
    <property type="entry name" value="ubiquitin"/>
    <property type="match status" value="2"/>
</dbReference>
<protein>
    <recommendedName>
        <fullName evidence="9">Ubiquitin-like domain-containing protein</fullName>
    </recommendedName>
</protein>
<dbReference type="PANTHER" id="PTHR47824:SF3">
    <property type="entry name" value="UBIQUITIN-LIKE DOMAIN-CONTAINING PROTEIN"/>
    <property type="match status" value="1"/>
</dbReference>
<dbReference type="STRING" id="283909.R7UPP6"/>
<keyword evidence="2" id="KW-0964">Secreted</keyword>
<evidence type="ECO:0000256" key="3">
    <source>
        <dbReference type="ARBA" id="ARBA00022729"/>
    </source>
</evidence>
<feature type="domain" description="Ubiquitin-like" evidence="4">
    <location>
        <begin position="94"/>
        <end position="167"/>
    </location>
</feature>
<feature type="domain" description="Ubiquitin-like" evidence="4">
    <location>
        <begin position="18"/>
        <end position="84"/>
    </location>
</feature>
<dbReference type="InterPro" id="IPR002035">
    <property type="entry name" value="VWF_A"/>
</dbReference>
<feature type="domain" description="VWFA" evidence="5">
    <location>
        <begin position="208"/>
        <end position="389"/>
    </location>
</feature>
<evidence type="ECO:0000256" key="2">
    <source>
        <dbReference type="ARBA" id="ARBA00022525"/>
    </source>
</evidence>
<dbReference type="OMA" id="DVYVKMP"/>
<dbReference type="InterPro" id="IPR056861">
    <property type="entry name" value="HMCN1-like_VWA"/>
</dbReference>
<evidence type="ECO:0000256" key="1">
    <source>
        <dbReference type="ARBA" id="ARBA00004613"/>
    </source>
</evidence>
<dbReference type="EnsemblMetazoa" id="CapteT205460">
    <property type="protein sequence ID" value="CapteP205460"/>
    <property type="gene ID" value="CapteG205460"/>
</dbReference>
<dbReference type="PROSITE" id="PS50053">
    <property type="entry name" value="UBIQUITIN_2"/>
    <property type="match status" value="2"/>
</dbReference>
<dbReference type="InterPro" id="IPR000626">
    <property type="entry name" value="Ubiquitin-like_dom"/>
</dbReference>
<organism evidence="6">
    <name type="scientific">Capitella teleta</name>
    <name type="common">Polychaete worm</name>
    <dbReference type="NCBI Taxonomy" id="283909"/>
    <lineage>
        <taxon>Eukaryota</taxon>
        <taxon>Metazoa</taxon>
        <taxon>Spiralia</taxon>
        <taxon>Lophotrochozoa</taxon>
        <taxon>Annelida</taxon>
        <taxon>Polychaeta</taxon>
        <taxon>Sedentaria</taxon>
        <taxon>Scolecida</taxon>
        <taxon>Capitellidae</taxon>
        <taxon>Capitella</taxon>
    </lineage>
</organism>
<dbReference type="SUPFAM" id="SSF54236">
    <property type="entry name" value="Ubiquitin-like"/>
    <property type="match status" value="2"/>
</dbReference>
<evidence type="ECO:0000313" key="7">
    <source>
        <dbReference type="EnsemblMetazoa" id="CapteP205460"/>
    </source>
</evidence>
<dbReference type="EMBL" id="AMQN01007840">
    <property type="status" value="NOT_ANNOTATED_CDS"/>
    <property type="molecule type" value="Genomic_DNA"/>
</dbReference>
<evidence type="ECO:0000313" key="6">
    <source>
        <dbReference type="EMBL" id="ELU05406.1"/>
    </source>
</evidence>
<gene>
    <name evidence="6" type="ORF">CAPTEDRAFT_205460</name>
</gene>
<comment type="subcellular location">
    <subcellularLocation>
        <location evidence="1">Secreted</location>
    </subcellularLocation>
</comment>
<proteinExistence type="predicted"/>
<dbReference type="Pfam" id="PF25106">
    <property type="entry name" value="VWA_4"/>
    <property type="match status" value="1"/>
</dbReference>
<accession>R7UPP6</accession>
<dbReference type="OrthoDB" id="20889at2759"/>
<evidence type="ECO:0000259" key="4">
    <source>
        <dbReference type="PROSITE" id="PS50053"/>
    </source>
</evidence>
<dbReference type="Gene3D" id="3.40.50.410">
    <property type="entry name" value="von Willebrand factor, type A domain"/>
    <property type="match status" value="1"/>
</dbReference>
<dbReference type="InterPro" id="IPR029071">
    <property type="entry name" value="Ubiquitin-like_domsf"/>
</dbReference>
<dbReference type="Proteomes" id="UP000014760">
    <property type="component" value="Unassembled WGS sequence"/>
</dbReference>
<name>R7UPP6_CAPTE</name>
<dbReference type="CDD" id="cd00198">
    <property type="entry name" value="vWFA"/>
    <property type="match status" value="1"/>
</dbReference>